<protein>
    <submittedName>
        <fullName evidence="1">BglII/BstYI family type II restriction endonuclease</fullName>
    </submittedName>
</protein>
<dbReference type="EMBL" id="JBFNXX010000035">
    <property type="protein sequence ID" value="MEW9922191.1"/>
    <property type="molecule type" value="Genomic_DNA"/>
</dbReference>
<name>A0ABV3RT63_9RHOB</name>
<accession>A0ABV3RT63</accession>
<dbReference type="RefSeq" id="WP_367879888.1">
    <property type="nucleotide sequence ID" value="NZ_JBFNXX010000035.1"/>
</dbReference>
<keyword evidence="1" id="KW-0255">Endonuclease</keyword>
<organism evidence="1 2">
    <name type="scientific">Sulfitobacter sediminis</name>
    <dbReference type="NCBI Taxonomy" id="3234186"/>
    <lineage>
        <taxon>Bacteria</taxon>
        <taxon>Pseudomonadati</taxon>
        <taxon>Pseudomonadota</taxon>
        <taxon>Alphaproteobacteria</taxon>
        <taxon>Rhodobacterales</taxon>
        <taxon>Roseobacteraceae</taxon>
        <taxon>Sulfitobacter</taxon>
    </lineage>
</organism>
<dbReference type="InterPro" id="IPR011335">
    <property type="entry name" value="Restrct_endonuc-II-like"/>
</dbReference>
<sequence length="257" mass="28489">MLDRLRQAGFDVETRNHAEAILSHDFPDALAELVGALEGYRISLKELIGGGGGESGQTQRLRRALNDLSWKKHNFSVQTIVDGIPREGISHEIDHVRRTPKGVLALEIEWNNKDPFFDRDLENFQRLHAISAISIGMVVTRGRSLQNALMGRITGWMQANGLRSEDDLERLGIAARTPAQRRAVARQVARGADFADAFARKFVADKFGQATTHWAKLEDRVHRGVGNPCPLLLIGLPESLLTDEELPAEPDLFSGDA</sequence>
<keyword evidence="1" id="KW-0378">Hydrolase</keyword>
<gene>
    <name evidence="1" type="ORF">AB2B41_21545</name>
</gene>
<dbReference type="GO" id="GO:0004519">
    <property type="term" value="F:endonuclease activity"/>
    <property type="evidence" value="ECO:0007669"/>
    <property type="project" value="UniProtKB-KW"/>
</dbReference>
<dbReference type="Pfam" id="PF09195">
    <property type="entry name" value="Endonuc-BglII"/>
    <property type="match status" value="1"/>
</dbReference>
<proteinExistence type="predicted"/>
<keyword evidence="1" id="KW-0540">Nuclease</keyword>
<evidence type="ECO:0000313" key="2">
    <source>
        <dbReference type="Proteomes" id="UP001556098"/>
    </source>
</evidence>
<reference evidence="1 2" key="1">
    <citation type="submission" date="2024-07" db="EMBL/GenBank/DDBJ databases">
        <title>Marimonas sp.nov., isolated from tidal-flat sediment.</title>
        <authorList>
            <person name="Jayan J.N."/>
            <person name="Lee S.S."/>
        </authorList>
    </citation>
    <scope>NUCLEOTIDE SEQUENCE [LARGE SCALE GENOMIC DNA]</scope>
    <source>
        <strain evidence="1 2">MJW-29</strain>
    </source>
</reference>
<dbReference type="Proteomes" id="UP001556098">
    <property type="component" value="Unassembled WGS sequence"/>
</dbReference>
<dbReference type="SUPFAM" id="SSF52980">
    <property type="entry name" value="Restriction endonuclease-like"/>
    <property type="match status" value="1"/>
</dbReference>
<evidence type="ECO:0000313" key="1">
    <source>
        <dbReference type="EMBL" id="MEW9922191.1"/>
    </source>
</evidence>
<dbReference type="InterPro" id="IPR015278">
    <property type="entry name" value="BglII-like"/>
</dbReference>
<comment type="caution">
    <text evidence="1">The sequence shown here is derived from an EMBL/GenBank/DDBJ whole genome shotgun (WGS) entry which is preliminary data.</text>
</comment>
<keyword evidence="2" id="KW-1185">Reference proteome</keyword>